<evidence type="ECO:0000256" key="3">
    <source>
        <dbReference type="ARBA" id="ARBA00022801"/>
    </source>
</evidence>
<evidence type="ECO:0000256" key="8">
    <source>
        <dbReference type="ARBA" id="ARBA00048336"/>
    </source>
</evidence>
<evidence type="ECO:0000256" key="1">
    <source>
        <dbReference type="ARBA" id="ARBA00004123"/>
    </source>
</evidence>
<dbReference type="Gene3D" id="3.40.50.1000">
    <property type="entry name" value="HAD superfamily/HAD-like"/>
    <property type="match status" value="1"/>
</dbReference>
<dbReference type="Pfam" id="PF00533">
    <property type="entry name" value="BRCT"/>
    <property type="match status" value="1"/>
</dbReference>
<dbReference type="PROSITE" id="PS50172">
    <property type="entry name" value="BRCT"/>
    <property type="match status" value="1"/>
</dbReference>
<dbReference type="KEGG" id="osn:115209630"/>
<dbReference type="NCBIfam" id="TIGR02250">
    <property type="entry name" value="FCP1_euk"/>
    <property type="match status" value="1"/>
</dbReference>
<dbReference type="PANTHER" id="PTHR23081">
    <property type="entry name" value="RNA POLYMERASE II CTD PHOSPHATASE"/>
    <property type="match status" value="1"/>
</dbReference>
<reference evidence="14" key="1">
    <citation type="submission" date="2025-08" db="UniProtKB">
        <authorList>
            <consortium name="RefSeq"/>
        </authorList>
    </citation>
    <scope>IDENTIFICATION</scope>
</reference>
<feature type="compositionally biased region" description="Polar residues" evidence="10">
    <location>
        <begin position="398"/>
        <end position="409"/>
    </location>
</feature>
<comment type="catalytic activity">
    <reaction evidence="7 9">
        <text>O-phospho-L-seryl-[protein] + H2O = L-seryl-[protein] + phosphate</text>
        <dbReference type="Rhea" id="RHEA:20629"/>
        <dbReference type="Rhea" id="RHEA-COMP:9863"/>
        <dbReference type="Rhea" id="RHEA-COMP:11604"/>
        <dbReference type="ChEBI" id="CHEBI:15377"/>
        <dbReference type="ChEBI" id="CHEBI:29999"/>
        <dbReference type="ChEBI" id="CHEBI:43474"/>
        <dbReference type="ChEBI" id="CHEBI:83421"/>
        <dbReference type="EC" id="3.1.3.16"/>
    </reaction>
</comment>
<comment type="subcellular location">
    <subcellularLocation>
        <location evidence="1 9">Nucleus</location>
    </subcellularLocation>
</comment>
<dbReference type="PANTHER" id="PTHR23081:SF36">
    <property type="entry name" value="RNA POLYMERASE II SUBUNIT A C-TERMINAL DOMAIN PHOSPHATASE"/>
    <property type="match status" value="1"/>
</dbReference>
<dbReference type="FunFam" id="3.40.50.10190:FF:000007">
    <property type="entry name" value="RNA polymerase II subunit A C-terminal domain phosphatase"/>
    <property type="match status" value="1"/>
</dbReference>
<comment type="catalytic activity">
    <reaction evidence="8 9">
        <text>O-phospho-L-threonyl-[protein] + H2O = L-threonyl-[protein] + phosphate</text>
        <dbReference type="Rhea" id="RHEA:47004"/>
        <dbReference type="Rhea" id="RHEA-COMP:11060"/>
        <dbReference type="Rhea" id="RHEA-COMP:11605"/>
        <dbReference type="ChEBI" id="CHEBI:15377"/>
        <dbReference type="ChEBI" id="CHEBI:30013"/>
        <dbReference type="ChEBI" id="CHEBI:43474"/>
        <dbReference type="ChEBI" id="CHEBI:61977"/>
        <dbReference type="EC" id="3.1.3.16"/>
    </reaction>
</comment>
<dbReference type="InterPro" id="IPR036412">
    <property type="entry name" value="HAD-like_sf"/>
</dbReference>
<feature type="compositionally biased region" description="Acidic residues" evidence="10">
    <location>
        <begin position="791"/>
        <end position="807"/>
    </location>
</feature>
<feature type="compositionally biased region" description="Basic and acidic residues" evidence="10">
    <location>
        <begin position="758"/>
        <end position="767"/>
    </location>
</feature>
<feature type="compositionally biased region" description="Basic and acidic residues" evidence="10">
    <location>
        <begin position="815"/>
        <end position="824"/>
    </location>
</feature>
<dbReference type="Gene3D" id="1.10.287.10">
    <property type="entry name" value="S15/NS1, RNA-binding"/>
    <property type="match status" value="1"/>
</dbReference>
<dbReference type="GO" id="GO:0005634">
    <property type="term" value="C:nucleus"/>
    <property type="evidence" value="ECO:0007669"/>
    <property type="project" value="UniProtKB-SubCell"/>
</dbReference>
<dbReference type="Pfam" id="PF26077">
    <property type="entry name" value="BSH_Fcp1"/>
    <property type="match status" value="1"/>
</dbReference>
<name>A0A6P7S6X0_9MOLL</name>
<evidence type="ECO:0000256" key="4">
    <source>
        <dbReference type="ARBA" id="ARBA00022912"/>
    </source>
</evidence>
<feature type="compositionally biased region" description="Basic and acidic residues" evidence="10">
    <location>
        <begin position="481"/>
        <end position="490"/>
    </location>
</feature>
<dbReference type="InterPro" id="IPR004274">
    <property type="entry name" value="FCP1_dom"/>
</dbReference>
<feature type="compositionally biased region" description="Basic residues" evidence="10">
    <location>
        <begin position="845"/>
        <end position="854"/>
    </location>
</feature>
<dbReference type="FunFam" id="3.40.50.1000:FF:000040">
    <property type="entry name" value="RNA polymerase II subunit A C-terminal domain phosphatase"/>
    <property type="match status" value="1"/>
</dbReference>
<dbReference type="InterPro" id="IPR036420">
    <property type="entry name" value="BRCT_dom_sf"/>
</dbReference>
<evidence type="ECO:0000256" key="5">
    <source>
        <dbReference type="ARBA" id="ARBA00023242"/>
    </source>
</evidence>
<keyword evidence="3 9" id="KW-0378">Hydrolase</keyword>
<feature type="region of interest" description="Disordered" evidence="10">
    <location>
        <begin position="845"/>
        <end position="876"/>
    </location>
</feature>
<dbReference type="Pfam" id="PF03031">
    <property type="entry name" value="NIF"/>
    <property type="match status" value="1"/>
</dbReference>
<evidence type="ECO:0000259" key="11">
    <source>
        <dbReference type="PROSITE" id="PS50172"/>
    </source>
</evidence>
<dbReference type="RefSeq" id="XP_029633942.1">
    <property type="nucleotide sequence ID" value="XM_029778082.2"/>
</dbReference>
<evidence type="ECO:0000256" key="9">
    <source>
        <dbReference type="RuleBase" id="RU366066"/>
    </source>
</evidence>
<evidence type="ECO:0000256" key="7">
    <source>
        <dbReference type="ARBA" id="ARBA00047761"/>
    </source>
</evidence>
<organism evidence="13 14">
    <name type="scientific">Octopus sinensis</name>
    <name type="common">East Asian common octopus</name>
    <dbReference type="NCBI Taxonomy" id="2607531"/>
    <lineage>
        <taxon>Eukaryota</taxon>
        <taxon>Metazoa</taxon>
        <taxon>Spiralia</taxon>
        <taxon>Lophotrochozoa</taxon>
        <taxon>Mollusca</taxon>
        <taxon>Cephalopoda</taxon>
        <taxon>Coleoidea</taxon>
        <taxon>Octopodiformes</taxon>
        <taxon>Octopoda</taxon>
        <taxon>Incirrata</taxon>
        <taxon>Octopodidae</taxon>
        <taxon>Octopus</taxon>
    </lineage>
</organism>
<evidence type="ECO:0000259" key="12">
    <source>
        <dbReference type="PROSITE" id="PS50969"/>
    </source>
</evidence>
<feature type="domain" description="FCP1 homology" evidence="12">
    <location>
        <begin position="162"/>
        <end position="327"/>
    </location>
</feature>
<keyword evidence="13" id="KW-1185">Reference proteome</keyword>
<feature type="region of interest" description="Disordered" evidence="10">
    <location>
        <begin position="815"/>
        <end position="834"/>
    </location>
</feature>
<dbReference type="CDD" id="cd17729">
    <property type="entry name" value="BRCT_CTDP1"/>
    <property type="match status" value="1"/>
</dbReference>
<dbReference type="AlphaFoldDB" id="A0A6P7S6X0"/>
<feature type="region of interest" description="Disordered" evidence="10">
    <location>
        <begin position="691"/>
        <end position="810"/>
    </location>
</feature>
<evidence type="ECO:0000256" key="10">
    <source>
        <dbReference type="SAM" id="MobiDB-lite"/>
    </source>
</evidence>
<evidence type="ECO:0000256" key="6">
    <source>
        <dbReference type="ARBA" id="ARBA00040602"/>
    </source>
</evidence>
<protein>
    <recommendedName>
        <fullName evidence="6 9">RNA polymerase II subunit A C-terminal domain phosphatase</fullName>
        <ecNumber evidence="2 9">3.1.3.16</ecNumber>
    </recommendedName>
</protein>
<gene>
    <name evidence="14" type="primary">LOC115209630</name>
</gene>
<dbReference type="CDD" id="cd07521">
    <property type="entry name" value="HAD_FCP1-like"/>
    <property type="match status" value="1"/>
</dbReference>
<dbReference type="SUPFAM" id="SSF56784">
    <property type="entry name" value="HAD-like"/>
    <property type="match status" value="1"/>
</dbReference>
<dbReference type="SUPFAM" id="SSF52113">
    <property type="entry name" value="BRCT domain"/>
    <property type="match status" value="1"/>
</dbReference>
<comment type="function">
    <text evidence="9">This promotes the activity of RNA polymerase II.</text>
</comment>
<evidence type="ECO:0000313" key="13">
    <source>
        <dbReference type="Proteomes" id="UP000515154"/>
    </source>
</evidence>
<keyword evidence="5 9" id="KW-0539">Nucleus</keyword>
<feature type="domain" description="BRCT" evidence="11">
    <location>
        <begin position="548"/>
        <end position="649"/>
    </location>
</feature>
<dbReference type="InterPro" id="IPR011947">
    <property type="entry name" value="FCP1_euk"/>
</dbReference>
<dbReference type="EC" id="3.1.3.16" evidence="2 9"/>
<dbReference type="InterPro" id="IPR058785">
    <property type="entry name" value="BSH_FCP1"/>
</dbReference>
<feature type="compositionally biased region" description="Acidic residues" evidence="10">
    <location>
        <begin position="695"/>
        <end position="752"/>
    </location>
</feature>
<feature type="compositionally biased region" description="Acidic residues" evidence="10">
    <location>
        <begin position="348"/>
        <end position="367"/>
    </location>
</feature>
<evidence type="ECO:0000256" key="2">
    <source>
        <dbReference type="ARBA" id="ARBA00013081"/>
    </source>
</evidence>
<accession>A0A6P7S6X0</accession>
<keyword evidence="4" id="KW-0904">Protein phosphatase</keyword>
<dbReference type="PROSITE" id="PS50969">
    <property type="entry name" value="FCP1"/>
    <property type="match status" value="1"/>
</dbReference>
<proteinExistence type="predicted"/>
<dbReference type="Proteomes" id="UP000515154">
    <property type="component" value="Linkage group LG3"/>
</dbReference>
<evidence type="ECO:0000313" key="14">
    <source>
        <dbReference type="RefSeq" id="XP_029633942.1"/>
    </source>
</evidence>
<dbReference type="InterPro" id="IPR001357">
    <property type="entry name" value="BRCT_dom"/>
</dbReference>
<sequence length="917" mass="103194">MAESSSNTIKVLAPGRIRIMKWKVRKGSKVSQGALLGFYKLVNTSEKPPDEENICNIKDDDTVSLQKLKSSHVGTVLEVVAQEGQDLEKGMVVIHIEACTHPTVMKDMCADCGADLRNEMGVSGDRKETVSATVAMVHSIPELIVSEEQALELGRADEIRLKNTRKLVLLVDLDQTLIHTTNDDIPPNLKGVHHFQLRHGMNLLWYHTRLRPHTLQFLENISKLYELHICTFGVRMYAHTITRFIDPAGKFFSHRILSRDECFNAMSKTANLKALFPCGDSMVCIIDDREDVWNYAPNLIHVKPYRFFQGTADINAPPGLSKKENDSKPITHRVRRVSCNIDEDEKDLCVDDEEDEKKDNDGASEDQNDPKRDLETESDTISNADNGVKNVSKDGKTDTSVAKTKSATVAGSDVDDANAKTDACSDVDDTSSKASACSDVDDASSKAGTCSDVDDTSSKAGTCSDVDEASAKTGKIQTKPSSEEKNSKTEENEEIEWDDEDDYLFYLEEILNRIHKAYFDISDQLNKNEGASNIPDTNLDLKAIIPYVRRKVLQGCNICFSGIIPLNMPIEKSRPYNIAKSLGANIHLNFIPYSSSHKNNYTTHLIANKLGTTKVHAAKRSQMGHIVTLDWLWVCCERWERVDERLFQLSEKIPLEPRLSRMNLNVGMKRQNSKSLKRKCKSVDCDVAEKKLKQDDDDDVDEDEDEDDDEDDDDDDEDDDDDDDDGVESSEDEDDAIEIEDDDDDDIFDEEIGAIQKKVAEKGKESSKNSNTRYNPLYSFSDEERASMDKELEELMGEDDSDSDEKEAEAQLRKQVLLDRKPETSSDESLSGEFPLGWKSKQWRKRRSQKKKVVIKREESEDTEKSEESTEGTCDKFTESQVVSECSSSSNLDSEYDSIGSVDEEIAKAVEQKFLER</sequence>
<dbReference type="SMART" id="SM00577">
    <property type="entry name" value="CPDc"/>
    <property type="match status" value="1"/>
</dbReference>
<feature type="region of interest" description="Disordered" evidence="10">
    <location>
        <begin position="348"/>
        <end position="494"/>
    </location>
</feature>
<dbReference type="InterPro" id="IPR023214">
    <property type="entry name" value="HAD_sf"/>
</dbReference>
<dbReference type="InterPro" id="IPR039189">
    <property type="entry name" value="Fcp1"/>
</dbReference>
<dbReference type="Gene3D" id="3.40.50.10190">
    <property type="entry name" value="BRCT domain"/>
    <property type="match status" value="1"/>
</dbReference>
<dbReference type="GO" id="GO:0008420">
    <property type="term" value="F:RNA polymerase II CTD heptapeptide repeat phosphatase activity"/>
    <property type="evidence" value="ECO:0007669"/>
    <property type="project" value="UniProtKB-UniRule"/>
</dbReference>